<dbReference type="EC" id="7.1.1.2" evidence="3"/>
<keyword evidence="9" id="KW-0249">Electron transport</keyword>
<evidence type="ECO:0000256" key="5">
    <source>
        <dbReference type="ARBA" id="ARBA00022448"/>
    </source>
</evidence>
<keyword evidence="6" id="KW-0679">Respiratory chain</keyword>
<evidence type="ECO:0000256" key="14">
    <source>
        <dbReference type="ARBA" id="ARBA00031019"/>
    </source>
</evidence>
<comment type="subcellular location">
    <subcellularLocation>
        <location evidence="1">Mitochondrion membrane</location>
        <topology evidence="1">Multi-pass membrane protein</topology>
    </subcellularLocation>
</comment>
<evidence type="ECO:0000256" key="1">
    <source>
        <dbReference type="ARBA" id="ARBA00004225"/>
    </source>
</evidence>
<keyword evidence="8" id="KW-1278">Translocase</keyword>
<comment type="similarity">
    <text evidence="2">Belongs to the complex I subunit 6 family.</text>
</comment>
<dbReference type="GO" id="GO:0008137">
    <property type="term" value="F:NADH dehydrogenase (ubiquinone) activity"/>
    <property type="evidence" value="ECO:0007669"/>
    <property type="project" value="UniProtKB-EC"/>
</dbReference>
<keyword evidence="10 16" id="KW-1133">Transmembrane helix</keyword>
<sequence>MKMLLYLLMILAFVFIWLNHPISMGITIILQTMIVSMIVGLLMESFWFSYIVMIMMLSGMLVLFIYMASVASNEKFNISIKLIMLSITAIVMSMLMQWYTKNLNNEPTVIMTNLPTETLTLNNLFNCKFKLIIMTMVLYLFFTMITVSSIVNISEGPLRIYKK</sequence>
<organism evidence="17">
    <name type="scientific">Notopteryx soror</name>
    <dbReference type="NCBI Taxonomy" id="2021948"/>
    <lineage>
        <taxon>Eukaryota</taxon>
        <taxon>Metazoa</taxon>
        <taxon>Ecdysozoa</taxon>
        <taxon>Arthropoda</taxon>
        <taxon>Hexapoda</taxon>
        <taxon>Insecta</taxon>
        <taxon>Pterygota</taxon>
        <taxon>Neoptera</taxon>
        <taxon>Paraneoptera</taxon>
        <taxon>Hemiptera</taxon>
        <taxon>Heteroptera</taxon>
        <taxon>Panheteroptera</taxon>
        <taxon>Pentatomomorpha</taxon>
        <taxon>Coreoidea</taxon>
        <taxon>Coreidae</taxon>
        <taxon>Coreinae</taxon>
        <taxon>Notopteryx</taxon>
    </lineage>
</organism>
<evidence type="ECO:0000256" key="9">
    <source>
        <dbReference type="ARBA" id="ARBA00022982"/>
    </source>
</evidence>
<accession>A0A343ISI8</accession>
<reference evidence="17" key="1">
    <citation type="thesis" date="2017" institute="China Agricultural University">
        <title>Studies on the comparative mitochondrial genomics and phylogeny of Heteroptera (Insecta: Hemiptera).</title>
        <authorList>
            <person name="Jiang P."/>
        </authorList>
    </citation>
    <scope>NUCLEOTIDE SEQUENCE</scope>
</reference>
<keyword evidence="11" id="KW-0520">NAD</keyword>
<feature type="transmembrane region" description="Helical" evidence="16">
    <location>
        <begin position="131"/>
        <end position="153"/>
    </location>
</feature>
<feature type="transmembrane region" description="Helical" evidence="16">
    <location>
        <begin position="46"/>
        <end position="66"/>
    </location>
</feature>
<gene>
    <name evidence="17" type="primary">ND6</name>
</gene>
<keyword evidence="7 16" id="KW-0812">Transmembrane</keyword>
<evidence type="ECO:0000256" key="15">
    <source>
        <dbReference type="ARBA" id="ARBA00049551"/>
    </source>
</evidence>
<evidence type="ECO:0000256" key="3">
    <source>
        <dbReference type="ARBA" id="ARBA00012944"/>
    </source>
</evidence>
<keyword evidence="12 17" id="KW-0496">Mitochondrion</keyword>
<comment type="catalytic activity">
    <reaction evidence="15">
        <text>a ubiquinone + NADH + 5 H(+)(in) = a ubiquinol + NAD(+) + 4 H(+)(out)</text>
        <dbReference type="Rhea" id="RHEA:29091"/>
        <dbReference type="Rhea" id="RHEA-COMP:9565"/>
        <dbReference type="Rhea" id="RHEA-COMP:9566"/>
        <dbReference type="ChEBI" id="CHEBI:15378"/>
        <dbReference type="ChEBI" id="CHEBI:16389"/>
        <dbReference type="ChEBI" id="CHEBI:17976"/>
        <dbReference type="ChEBI" id="CHEBI:57540"/>
        <dbReference type="ChEBI" id="CHEBI:57945"/>
        <dbReference type="EC" id="7.1.1.2"/>
    </reaction>
</comment>
<evidence type="ECO:0000256" key="12">
    <source>
        <dbReference type="ARBA" id="ARBA00023128"/>
    </source>
</evidence>
<protein>
    <recommendedName>
        <fullName evidence="4">NADH-ubiquinone oxidoreductase chain 6</fullName>
        <ecNumber evidence="3">7.1.1.2</ecNumber>
    </recommendedName>
    <alternativeName>
        <fullName evidence="14">NADH dehydrogenase subunit 6</fullName>
    </alternativeName>
</protein>
<evidence type="ECO:0000313" key="17">
    <source>
        <dbReference type="EMBL" id="AST10213.1"/>
    </source>
</evidence>
<dbReference type="CTD" id="4541"/>
<evidence type="ECO:0000256" key="7">
    <source>
        <dbReference type="ARBA" id="ARBA00022692"/>
    </source>
</evidence>
<keyword evidence="5" id="KW-0813">Transport</keyword>
<name>A0A343ISI8_9HEMI</name>
<geneLocation type="mitochondrion" evidence="17"/>
<dbReference type="EMBL" id="KX505857">
    <property type="protein sequence ID" value="AST10213.1"/>
    <property type="molecule type" value="Genomic_DNA"/>
</dbReference>
<evidence type="ECO:0000256" key="2">
    <source>
        <dbReference type="ARBA" id="ARBA00005698"/>
    </source>
</evidence>
<dbReference type="InterPro" id="IPR050269">
    <property type="entry name" value="ComplexI_Subunit6"/>
</dbReference>
<dbReference type="PANTHER" id="PTHR11435">
    <property type="entry name" value="NADH UBIQUINONE OXIDOREDUCTASE SUBUNIT ND6"/>
    <property type="match status" value="1"/>
</dbReference>
<dbReference type="RefSeq" id="YP_009472983.1">
    <property type="nucleotide sequence ID" value="NC_037376.1"/>
</dbReference>
<proteinExistence type="inferred from homology"/>
<dbReference type="PANTHER" id="PTHR11435:SF1">
    <property type="entry name" value="NADH-UBIQUINONE OXIDOREDUCTASE CHAIN 6"/>
    <property type="match status" value="1"/>
</dbReference>
<dbReference type="GeneID" id="37277975"/>
<evidence type="ECO:0000256" key="11">
    <source>
        <dbReference type="ARBA" id="ARBA00023027"/>
    </source>
</evidence>
<evidence type="ECO:0000256" key="6">
    <source>
        <dbReference type="ARBA" id="ARBA00022660"/>
    </source>
</evidence>
<dbReference type="GO" id="GO:0031966">
    <property type="term" value="C:mitochondrial membrane"/>
    <property type="evidence" value="ECO:0007669"/>
    <property type="project" value="UniProtKB-SubCell"/>
</dbReference>
<evidence type="ECO:0000256" key="10">
    <source>
        <dbReference type="ARBA" id="ARBA00022989"/>
    </source>
</evidence>
<dbReference type="AlphaFoldDB" id="A0A343ISI8"/>
<evidence type="ECO:0000256" key="4">
    <source>
        <dbReference type="ARBA" id="ARBA00021095"/>
    </source>
</evidence>
<evidence type="ECO:0000256" key="8">
    <source>
        <dbReference type="ARBA" id="ARBA00022967"/>
    </source>
</evidence>
<evidence type="ECO:0000256" key="16">
    <source>
        <dbReference type="SAM" id="Phobius"/>
    </source>
</evidence>
<keyword evidence="13 16" id="KW-0472">Membrane</keyword>
<evidence type="ECO:0000256" key="13">
    <source>
        <dbReference type="ARBA" id="ARBA00023136"/>
    </source>
</evidence>
<feature type="transmembrane region" description="Helical" evidence="16">
    <location>
        <begin position="78"/>
        <end position="99"/>
    </location>
</feature>